<dbReference type="AlphaFoldDB" id="A0A2G5UM98"/>
<dbReference type="SMART" id="SM00552">
    <property type="entry name" value="ADEAMc"/>
    <property type="match status" value="1"/>
</dbReference>
<dbReference type="SUPFAM" id="SSF54768">
    <property type="entry name" value="dsRNA-binding domain-like"/>
    <property type="match status" value="1"/>
</dbReference>
<dbReference type="Proteomes" id="UP000230233">
    <property type="component" value="Chromosome III"/>
</dbReference>
<dbReference type="OrthoDB" id="10268011at2759"/>
<dbReference type="GO" id="GO:0008251">
    <property type="term" value="F:tRNA-specific adenosine deaminase activity"/>
    <property type="evidence" value="ECO:0007669"/>
    <property type="project" value="TreeGrafter"/>
</dbReference>
<evidence type="ECO:0000259" key="3">
    <source>
        <dbReference type="PROSITE" id="PS50141"/>
    </source>
</evidence>
<dbReference type="Pfam" id="PF00035">
    <property type="entry name" value="dsrm"/>
    <property type="match status" value="1"/>
</dbReference>
<feature type="domain" description="A to I editase" evidence="3">
    <location>
        <begin position="178"/>
        <end position="504"/>
    </location>
</feature>
<evidence type="ECO:0000256" key="1">
    <source>
        <dbReference type="PROSITE-ProRule" id="PRU00266"/>
    </source>
</evidence>
<dbReference type="InterPro" id="IPR002466">
    <property type="entry name" value="A_deamin"/>
</dbReference>
<name>A0A2G5UM98_9PELO</name>
<accession>A0A2G5UM98</accession>
<dbReference type="PANTHER" id="PTHR10910">
    <property type="entry name" value="EUKARYOTE SPECIFIC DSRNA BINDING PROTEIN"/>
    <property type="match status" value="1"/>
</dbReference>
<dbReference type="GO" id="GO:0006382">
    <property type="term" value="P:adenosine to inosine editing"/>
    <property type="evidence" value="ECO:0007669"/>
    <property type="project" value="TreeGrafter"/>
</dbReference>
<protein>
    <recommendedName>
        <fullName evidence="6">A to I editase domain-containing protein</fullName>
    </recommendedName>
</protein>
<evidence type="ECO:0000313" key="5">
    <source>
        <dbReference type="Proteomes" id="UP000230233"/>
    </source>
</evidence>
<dbReference type="EMBL" id="PDUG01000003">
    <property type="protein sequence ID" value="PIC40649.1"/>
    <property type="molecule type" value="Genomic_DNA"/>
</dbReference>
<dbReference type="Gene3D" id="3.30.160.20">
    <property type="match status" value="1"/>
</dbReference>
<dbReference type="PROSITE" id="PS50141">
    <property type="entry name" value="A_DEAMIN_EDITASE"/>
    <property type="match status" value="1"/>
</dbReference>
<feature type="domain" description="DRBM" evidence="2">
    <location>
        <begin position="47"/>
        <end position="116"/>
    </location>
</feature>
<dbReference type="PROSITE" id="PS50137">
    <property type="entry name" value="DS_RBD"/>
    <property type="match status" value="1"/>
</dbReference>
<sequence length="507" mass="56757">MAKTTSSSDEMAADISDIKVESSTNALQIPEGVPEAVKEAVERSGKNPMSLFTELYQQLVGNTPVFDYYVRNLPENRINFVCVVELDGQRIEGLAMSKKKDAKMSCSWKGLEIVLKLVENTKAPHVKFMEQTTFFELLREHTYAKFYELCTTETEIYGYEKVIASIFLQINDKLQLISLATGNKGLRGDQITNDGSALIDCHAEILARRGLLRFLYSEVLKFSASATSSIFETGKIGKLALRQGISFHLFINTAPCGTARVDRKVRTGTAEEEQALSRLRFKIDKGMGTVLGGAEEFADVQTFDGIMSGERMRTMSCSDKLLRANVLGVQGSLLSHFIEPVYYTSIAVAEQNNFMRMNKAVYTRASSFKPPAPFRVNQVKIGECQQEDVEQSTSVSARSAVGSMNWNLADGTVEIVRTFDGKVHEKDMTGADVEKPSRLCKKSLAELMVKTCSLTKTPLDESMTYEEMKAGCLEYSAAKKSFVMWLRRQDLGIWQQKPREFEMFHVN</sequence>
<keyword evidence="1" id="KW-0694">RNA-binding</keyword>
<gene>
    <name evidence="4" type="primary">Cni-adr-2</name>
    <name evidence="4" type="synonym">Cnig_chr_III.g11924</name>
    <name evidence="4" type="ORF">B9Z55_011924</name>
</gene>
<dbReference type="GO" id="GO:0003725">
    <property type="term" value="F:double-stranded RNA binding"/>
    <property type="evidence" value="ECO:0007669"/>
    <property type="project" value="TreeGrafter"/>
</dbReference>
<evidence type="ECO:0008006" key="6">
    <source>
        <dbReference type="Google" id="ProtNLM"/>
    </source>
</evidence>
<evidence type="ECO:0000313" key="4">
    <source>
        <dbReference type="EMBL" id="PIC40649.1"/>
    </source>
</evidence>
<keyword evidence="5" id="KW-1185">Reference proteome</keyword>
<dbReference type="InterPro" id="IPR014720">
    <property type="entry name" value="dsRBD_dom"/>
</dbReference>
<comment type="caution">
    <text evidence="4">The sequence shown here is derived from an EMBL/GenBank/DDBJ whole genome shotgun (WGS) entry which is preliminary data.</text>
</comment>
<dbReference type="CDD" id="cd00048">
    <property type="entry name" value="DSRM_SF"/>
    <property type="match status" value="1"/>
</dbReference>
<dbReference type="GO" id="GO:0005730">
    <property type="term" value="C:nucleolus"/>
    <property type="evidence" value="ECO:0007669"/>
    <property type="project" value="TreeGrafter"/>
</dbReference>
<dbReference type="FunFam" id="3.30.160.20:FF:000160">
    <property type="entry name" value="Double-stranded RNA-specific adenosine deaminase adr-2"/>
    <property type="match status" value="1"/>
</dbReference>
<reference evidence="5" key="1">
    <citation type="submission" date="2017-10" db="EMBL/GenBank/DDBJ databases">
        <title>Rapid genome shrinkage in a self-fertile nematode reveals novel sperm competition proteins.</title>
        <authorList>
            <person name="Yin D."/>
            <person name="Schwarz E.M."/>
            <person name="Thomas C.G."/>
            <person name="Felde R.L."/>
            <person name="Korf I.F."/>
            <person name="Cutter A.D."/>
            <person name="Schartner C.M."/>
            <person name="Ralston E.J."/>
            <person name="Meyer B.J."/>
            <person name="Haag E.S."/>
        </authorList>
    </citation>
    <scope>NUCLEOTIDE SEQUENCE [LARGE SCALE GENOMIC DNA]</scope>
    <source>
        <strain evidence="5">JU1422</strain>
    </source>
</reference>
<dbReference type="GO" id="GO:0006396">
    <property type="term" value="P:RNA processing"/>
    <property type="evidence" value="ECO:0007669"/>
    <property type="project" value="InterPro"/>
</dbReference>
<dbReference type="GO" id="GO:0005737">
    <property type="term" value="C:cytoplasm"/>
    <property type="evidence" value="ECO:0007669"/>
    <property type="project" value="TreeGrafter"/>
</dbReference>
<dbReference type="Pfam" id="PF02137">
    <property type="entry name" value="A_deamin"/>
    <property type="match status" value="1"/>
</dbReference>
<organism evidence="4 5">
    <name type="scientific">Caenorhabditis nigoni</name>
    <dbReference type="NCBI Taxonomy" id="1611254"/>
    <lineage>
        <taxon>Eukaryota</taxon>
        <taxon>Metazoa</taxon>
        <taxon>Ecdysozoa</taxon>
        <taxon>Nematoda</taxon>
        <taxon>Chromadorea</taxon>
        <taxon>Rhabditida</taxon>
        <taxon>Rhabditina</taxon>
        <taxon>Rhabditomorpha</taxon>
        <taxon>Rhabditoidea</taxon>
        <taxon>Rhabditidae</taxon>
        <taxon>Peloderinae</taxon>
        <taxon>Caenorhabditis</taxon>
    </lineage>
</organism>
<dbReference type="PANTHER" id="PTHR10910:SF62">
    <property type="entry name" value="AT07585P-RELATED"/>
    <property type="match status" value="1"/>
</dbReference>
<evidence type="ECO:0000259" key="2">
    <source>
        <dbReference type="PROSITE" id="PS50137"/>
    </source>
</evidence>
<proteinExistence type="predicted"/>
<dbReference type="GO" id="GO:0003726">
    <property type="term" value="F:double-stranded RNA adenosine deaminase activity"/>
    <property type="evidence" value="ECO:0007669"/>
    <property type="project" value="TreeGrafter"/>
</dbReference>
<dbReference type="STRING" id="1611254.A0A2G5UM98"/>